<evidence type="ECO:0000256" key="1">
    <source>
        <dbReference type="ARBA" id="ARBA00003330"/>
    </source>
</evidence>
<dbReference type="InterPro" id="IPR050924">
    <property type="entry name" value="Peroxiredoxin_BCP/PrxQ"/>
</dbReference>
<keyword evidence="6" id="KW-1015">Disulfide bond</keyword>
<sequence length="198" mass="22111">MNFTESIKNELIYSGIIDQTLKVGDIIPNFILLNAFGQAVELQKLLVSGPVVISFFRGSWCPFCNLELAGLQQALPAIKTLGASLIAISPQTTRHTISTVEKHELTYEVLSDRSNMIARQFGIVFQIPEYLRPILESKGHVLPRYNGDESFELPIPATFVVDRDGKIVYAFVDADYTKRLDPIEIVSILRNIPTVSKS</sequence>
<keyword evidence="5" id="KW-0560">Oxidoreductase</keyword>
<evidence type="ECO:0000259" key="12">
    <source>
        <dbReference type="PROSITE" id="PS51352"/>
    </source>
</evidence>
<dbReference type="RefSeq" id="WP_190895148.1">
    <property type="nucleotide sequence ID" value="NZ_JACJTE010000006.1"/>
</dbReference>
<dbReference type="CDD" id="cd02970">
    <property type="entry name" value="PRX_like2"/>
    <property type="match status" value="1"/>
</dbReference>
<evidence type="ECO:0000256" key="9">
    <source>
        <dbReference type="ARBA" id="ARBA00038489"/>
    </source>
</evidence>
<evidence type="ECO:0000256" key="6">
    <source>
        <dbReference type="ARBA" id="ARBA00023157"/>
    </source>
</evidence>
<evidence type="ECO:0000313" key="13">
    <source>
        <dbReference type="EMBL" id="MBD2560690.1"/>
    </source>
</evidence>
<dbReference type="PANTHER" id="PTHR42801">
    <property type="entry name" value="THIOREDOXIN-DEPENDENT PEROXIDE REDUCTASE"/>
    <property type="match status" value="1"/>
</dbReference>
<dbReference type="Gene3D" id="3.40.30.10">
    <property type="entry name" value="Glutaredoxin"/>
    <property type="match status" value="1"/>
</dbReference>
<evidence type="ECO:0000256" key="7">
    <source>
        <dbReference type="ARBA" id="ARBA00023284"/>
    </source>
</evidence>
<organism evidence="13 14">
    <name type="scientific">Nostoc linckia FACHB-391</name>
    <dbReference type="NCBI Taxonomy" id="2692906"/>
    <lineage>
        <taxon>Bacteria</taxon>
        <taxon>Bacillati</taxon>
        <taxon>Cyanobacteriota</taxon>
        <taxon>Cyanophyceae</taxon>
        <taxon>Nostocales</taxon>
        <taxon>Nostocaceae</taxon>
        <taxon>Nostoc</taxon>
    </lineage>
</organism>
<comment type="catalytic activity">
    <reaction evidence="11">
        <text>a hydroperoxide + [thioredoxin]-dithiol = an alcohol + [thioredoxin]-disulfide + H2O</text>
        <dbReference type="Rhea" id="RHEA:62620"/>
        <dbReference type="Rhea" id="RHEA-COMP:10698"/>
        <dbReference type="Rhea" id="RHEA-COMP:10700"/>
        <dbReference type="ChEBI" id="CHEBI:15377"/>
        <dbReference type="ChEBI" id="CHEBI:29950"/>
        <dbReference type="ChEBI" id="CHEBI:30879"/>
        <dbReference type="ChEBI" id="CHEBI:35924"/>
        <dbReference type="ChEBI" id="CHEBI:50058"/>
        <dbReference type="EC" id="1.11.1.24"/>
    </reaction>
</comment>
<evidence type="ECO:0000256" key="11">
    <source>
        <dbReference type="ARBA" id="ARBA00049091"/>
    </source>
</evidence>
<dbReference type="SUPFAM" id="SSF52833">
    <property type="entry name" value="Thioredoxin-like"/>
    <property type="match status" value="1"/>
</dbReference>
<evidence type="ECO:0000256" key="10">
    <source>
        <dbReference type="ARBA" id="ARBA00041373"/>
    </source>
</evidence>
<dbReference type="InterPro" id="IPR000866">
    <property type="entry name" value="AhpC/TSA"/>
</dbReference>
<keyword evidence="14" id="KW-1185">Reference proteome</keyword>
<comment type="similarity">
    <text evidence="9">Belongs to the peroxiredoxin family. BCP/PrxQ subfamily.</text>
</comment>
<feature type="domain" description="Thioredoxin" evidence="12">
    <location>
        <begin position="21"/>
        <end position="194"/>
    </location>
</feature>
<name>A0ABR8ERX5_NOSLI</name>
<dbReference type="PANTHER" id="PTHR42801:SF7">
    <property type="entry name" value="SLL1159 PROTEIN"/>
    <property type="match status" value="1"/>
</dbReference>
<dbReference type="Pfam" id="PF00578">
    <property type="entry name" value="AhpC-TSA"/>
    <property type="match status" value="1"/>
</dbReference>
<evidence type="ECO:0000256" key="3">
    <source>
        <dbReference type="ARBA" id="ARBA00022559"/>
    </source>
</evidence>
<evidence type="ECO:0000256" key="4">
    <source>
        <dbReference type="ARBA" id="ARBA00022862"/>
    </source>
</evidence>
<keyword evidence="7" id="KW-0676">Redox-active center</keyword>
<reference evidence="13 14" key="1">
    <citation type="journal article" date="2020" name="ISME J.">
        <title>Comparative genomics reveals insights into cyanobacterial evolution and habitat adaptation.</title>
        <authorList>
            <person name="Chen M.Y."/>
            <person name="Teng W.K."/>
            <person name="Zhao L."/>
            <person name="Hu C.X."/>
            <person name="Zhou Y.K."/>
            <person name="Han B.P."/>
            <person name="Song L.R."/>
            <person name="Shu W.S."/>
        </authorList>
    </citation>
    <scope>NUCLEOTIDE SEQUENCE [LARGE SCALE GENOMIC DNA]</scope>
    <source>
        <strain evidence="13 14">FACHB-391</strain>
    </source>
</reference>
<dbReference type="PROSITE" id="PS51352">
    <property type="entry name" value="THIOREDOXIN_2"/>
    <property type="match status" value="1"/>
</dbReference>
<dbReference type="InterPro" id="IPR036249">
    <property type="entry name" value="Thioredoxin-like_sf"/>
</dbReference>
<dbReference type="Proteomes" id="UP000604661">
    <property type="component" value="Unassembled WGS sequence"/>
</dbReference>
<protein>
    <recommendedName>
        <fullName evidence="2">thioredoxin-dependent peroxiredoxin</fullName>
        <ecNumber evidence="2">1.11.1.24</ecNumber>
    </recommendedName>
    <alternativeName>
        <fullName evidence="10">Bacterioferritin comigratory protein</fullName>
    </alternativeName>
    <alternativeName>
        <fullName evidence="8">Thioredoxin peroxidase</fullName>
    </alternativeName>
</protein>
<keyword evidence="3" id="KW-0575">Peroxidase</keyword>
<dbReference type="InterPro" id="IPR013766">
    <property type="entry name" value="Thioredoxin_domain"/>
</dbReference>
<evidence type="ECO:0000256" key="2">
    <source>
        <dbReference type="ARBA" id="ARBA00013017"/>
    </source>
</evidence>
<evidence type="ECO:0000256" key="5">
    <source>
        <dbReference type="ARBA" id="ARBA00023002"/>
    </source>
</evidence>
<dbReference type="EMBL" id="JACJTE010000006">
    <property type="protein sequence ID" value="MBD2560690.1"/>
    <property type="molecule type" value="Genomic_DNA"/>
</dbReference>
<dbReference type="EC" id="1.11.1.24" evidence="2"/>
<proteinExistence type="inferred from homology"/>
<comment type="caution">
    <text evidence="13">The sequence shown here is derived from an EMBL/GenBank/DDBJ whole genome shotgun (WGS) entry which is preliminary data.</text>
</comment>
<evidence type="ECO:0000313" key="14">
    <source>
        <dbReference type="Proteomes" id="UP000604661"/>
    </source>
</evidence>
<evidence type="ECO:0000256" key="8">
    <source>
        <dbReference type="ARBA" id="ARBA00032824"/>
    </source>
</evidence>
<comment type="function">
    <text evidence="1">Thiol-specific peroxidase that catalyzes the reduction of hydrogen peroxide and organic hydroperoxides to water and alcohols, respectively. Plays a role in cell protection against oxidative stress by detoxifying peroxides and as sensor of hydrogen peroxide-mediated signaling events.</text>
</comment>
<gene>
    <name evidence="13" type="ORF">H6G95_08685</name>
</gene>
<accession>A0ABR8ERX5</accession>
<keyword evidence="4" id="KW-0049">Antioxidant</keyword>